<keyword evidence="2" id="KW-0456">Lyase</keyword>
<keyword evidence="4" id="KW-1185">Reference proteome</keyword>
<evidence type="ECO:0000313" key="3">
    <source>
        <dbReference type="EMBL" id="MFD1721993.1"/>
    </source>
</evidence>
<evidence type="ECO:0000256" key="2">
    <source>
        <dbReference type="ARBA" id="ARBA00023239"/>
    </source>
</evidence>
<accession>A0ABW4LGU1</accession>
<dbReference type="PANTHER" id="PTHR33542">
    <property type="entry name" value="SIROHYDROCHLORIN FERROCHELATASE, CHLOROPLASTIC"/>
    <property type="match status" value="1"/>
</dbReference>
<gene>
    <name evidence="3" type="ORF">ACFSBI_10560</name>
</gene>
<reference evidence="4" key="1">
    <citation type="journal article" date="2019" name="Int. J. Syst. Evol. Microbiol.">
        <title>The Global Catalogue of Microorganisms (GCM) 10K type strain sequencing project: providing services to taxonomists for standard genome sequencing and annotation.</title>
        <authorList>
            <consortium name="The Broad Institute Genomics Platform"/>
            <consortium name="The Broad Institute Genome Sequencing Center for Infectious Disease"/>
            <person name="Wu L."/>
            <person name="Ma J."/>
        </authorList>
    </citation>
    <scope>NUCLEOTIDE SEQUENCE [LARGE SCALE GENOMIC DNA]</scope>
    <source>
        <strain evidence="4">CGMCC 1.12471</strain>
    </source>
</reference>
<dbReference type="RefSeq" id="WP_377934719.1">
    <property type="nucleotide sequence ID" value="NZ_JBHUEA010000015.1"/>
</dbReference>
<dbReference type="SUPFAM" id="SSF53800">
    <property type="entry name" value="Chelatase"/>
    <property type="match status" value="1"/>
</dbReference>
<keyword evidence="1" id="KW-0479">Metal-binding</keyword>
<proteinExistence type="predicted"/>
<dbReference type="Proteomes" id="UP001597347">
    <property type="component" value="Unassembled WGS sequence"/>
</dbReference>
<organism evidence="3 4">
    <name type="scientific">Amnibacterium endophyticum</name>
    <dbReference type="NCBI Taxonomy" id="2109337"/>
    <lineage>
        <taxon>Bacteria</taxon>
        <taxon>Bacillati</taxon>
        <taxon>Actinomycetota</taxon>
        <taxon>Actinomycetes</taxon>
        <taxon>Micrococcales</taxon>
        <taxon>Microbacteriaceae</taxon>
        <taxon>Amnibacterium</taxon>
    </lineage>
</organism>
<comment type="caution">
    <text evidence="3">The sequence shown here is derived from an EMBL/GenBank/DDBJ whole genome shotgun (WGS) entry which is preliminary data.</text>
</comment>
<dbReference type="PANTHER" id="PTHR33542:SF5">
    <property type="entry name" value="FERROCHELATASE CHE1"/>
    <property type="match status" value="1"/>
</dbReference>
<dbReference type="Gene3D" id="3.40.50.1400">
    <property type="match status" value="2"/>
</dbReference>
<sequence length="239" mass="24847">MELTTARPRLLAISHGTGSVAGRTAVGALVAAVRARHGDVRGGFVDVLQPDVATVLARLELDRRGVIVPLLLSAGYHVHVDLRRAVRDRKDAVRIARALGPDAALVEVLRARLEQAGLEGGDRVVLAAAGSSDARAVDDCRVVGEALAARLGREVTVGFLSAAEPRLPAAVGAARDGGGRVVVASYLLAPGYFQDRAAQAGAEVVTDPLLVAHETPAPGLVDLVLRRYAEAAARFDEAA</sequence>
<dbReference type="CDD" id="cd03416">
    <property type="entry name" value="CbiX_SirB_N"/>
    <property type="match status" value="1"/>
</dbReference>
<evidence type="ECO:0000256" key="1">
    <source>
        <dbReference type="ARBA" id="ARBA00022723"/>
    </source>
</evidence>
<dbReference type="InterPro" id="IPR050963">
    <property type="entry name" value="Sirohydro_Cobaltochel/CbiX"/>
</dbReference>
<dbReference type="Pfam" id="PF01903">
    <property type="entry name" value="CbiX"/>
    <property type="match status" value="2"/>
</dbReference>
<evidence type="ECO:0000313" key="4">
    <source>
        <dbReference type="Proteomes" id="UP001597347"/>
    </source>
</evidence>
<name>A0ABW4LGU1_9MICO</name>
<dbReference type="InterPro" id="IPR002762">
    <property type="entry name" value="CbiX-like"/>
</dbReference>
<protein>
    <submittedName>
        <fullName evidence="3">Sirohydrochlorin chelatase</fullName>
    </submittedName>
</protein>
<dbReference type="EMBL" id="JBHUEA010000015">
    <property type="protein sequence ID" value="MFD1721993.1"/>
    <property type="molecule type" value="Genomic_DNA"/>
</dbReference>